<dbReference type="Proteomes" id="UP000575068">
    <property type="component" value="Unassembled WGS sequence"/>
</dbReference>
<feature type="transmembrane region" description="Helical" evidence="1">
    <location>
        <begin position="240"/>
        <end position="260"/>
    </location>
</feature>
<feature type="domain" description="Glycosyl transferase family 25" evidence="2">
    <location>
        <begin position="11"/>
        <end position="182"/>
    </location>
</feature>
<dbReference type="AlphaFoldDB" id="A0A840HUW5"/>
<dbReference type="EMBL" id="JACHOV010000007">
    <property type="protein sequence ID" value="MBB4641835.1"/>
    <property type="molecule type" value="Genomic_DNA"/>
</dbReference>
<dbReference type="Pfam" id="PF01755">
    <property type="entry name" value="Glyco_transf_25"/>
    <property type="match status" value="1"/>
</dbReference>
<comment type="caution">
    <text evidence="3">The sequence shown here is derived from an EMBL/GenBank/DDBJ whole genome shotgun (WGS) entry which is preliminary data.</text>
</comment>
<keyword evidence="1" id="KW-0812">Transmembrane</keyword>
<organism evidence="3 4">
    <name type="scientific">Rhizorhapis suberifaciens</name>
    <name type="common">corky root of lettuce</name>
    <dbReference type="NCBI Taxonomy" id="13656"/>
    <lineage>
        <taxon>Bacteria</taxon>
        <taxon>Pseudomonadati</taxon>
        <taxon>Pseudomonadota</taxon>
        <taxon>Alphaproteobacteria</taxon>
        <taxon>Sphingomonadales</taxon>
        <taxon>Sphingomonadaceae</taxon>
        <taxon>Rhizorhapis</taxon>
    </lineage>
</organism>
<protein>
    <submittedName>
        <fullName evidence="3">Glycosyl transferase family 25</fullName>
    </submittedName>
</protein>
<dbReference type="RefSeq" id="WP_184475614.1">
    <property type="nucleotide sequence ID" value="NZ_JACHOV010000007.1"/>
</dbReference>
<keyword evidence="1" id="KW-0472">Membrane</keyword>
<reference evidence="3 4" key="1">
    <citation type="submission" date="2020-08" db="EMBL/GenBank/DDBJ databases">
        <title>Genomic Encyclopedia of Type Strains, Phase IV (KMG-IV): sequencing the most valuable type-strain genomes for metagenomic binning, comparative biology and taxonomic classification.</title>
        <authorList>
            <person name="Goeker M."/>
        </authorList>
    </citation>
    <scope>NUCLEOTIDE SEQUENCE [LARGE SCALE GENOMIC DNA]</scope>
    <source>
        <strain evidence="3 4">DSM 7465</strain>
    </source>
</reference>
<dbReference type="CDD" id="cd06532">
    <property type="entry name" value="Glyco_transf_25"/>
    <property type="match status" value="1"/>
</dbReference>
<evidence type="ECO:0000259" key="2">
    <source>
        <dbReference type="Pfam" id="PF01755"/>
    </source>
</evidence>
<gene>
    <name evidence="3" type="ORF">HNQ99_002148</name>
</gene>
<name>A0A840HUW5_9SPHN</name>
<keyword evidence="4" id="KW-1185">Reference proteome</keyword>
<keyword evidence="1" id="KW-1133">Transmembrane helix</keyword>
<keyword evidence="3" id="KW-0808">Transferase</keyword>
<evidence type="ECO:0000313" key="4">
    <source>
        <dbReference type="Proteomes" id="UP000575068"/>
    </source>
</evidence>
<evidence type="ECO:0000313" key="3">
    <source>
        <dbReference type="EMBL" id="MBB4641835.1"/>
    </source>
</evidence>
<sequence length="262" mass="30685">MADRDYLVQLLVISNPGALERRKAFIARARKINVPWRFFDARTGLPEGLRYDADAVERNKGRQLTKGEIGCYSSHYAIWQDMVRQNTPQCIILEDDTLVDWAFLSELASLDFAAMKIPYMRLYSKKPGFFRVVEWRFLNRSRSLIEYMGYVYGTQAYVITQEGARAFLSACAIIQRPLDDQMDRSWEHGIRNLALFPAPIIEEHVPSIIGDTRFQTEKSALYYHPRQRLRRWLERQTIRVRRLGFLLKVAIGVIPVALYWEM</sequence>
<dbReference type="InterPro" id="IPR002654">
    <property type="entry name" value="Glyco_trans_25"/>
</dbReference>
<proteinExistence type="predicted"/>
<accession>A0A840HUW5</accession>
<dbReference type="GO" id="GO:0016740">
    <property type="term" value="F:transferase activity"/>
    <property type="evidence" value="ECO:0007669"/>
    <property type="project" value="UniProtKB-KW"/>
</dbReference>
<evidence type="ECO:0000256" key="1">
    <source>
        <dbReference type="SAM" id="Phobius"/>
    </source>
</evidence>